<reference evidence="2" key="1">
    <citation type="journal article" date="2023" name="Mol. Phylogenet. Evol.">
        <title>Genome-scale phylogeny and comparative genomics of the fungal order Sordariales.</title>
        <authorList>
            <person name="Hensen N."/>
            <person name="Bonometti L."/>
            <person name="Westerberg I."/>
            <person name="Brannstrom I.O."/>
            <person name="Guillou S."/>
            <person name="Cros-Aarteil S."/>
            <person name="Calhoun S."/>
            <person name="Haridas S."/>
            <person name="Kuo A."/>
            <person name="Mondo S."/>
            <person name="Pangilinan J."/>
            <person name="Riley R."/>
            <person name="LaButti K."/>
            <person name="Andreopoulos B."/>
            <person name="Lipzen A."/>
            <person name="Chen C."/>
            <person name="Yan M."/>
            <person name="Daum C."/>
            <person name="Ng V."/>
            <person name="Clum A."/>
            <person name="Steindorff A."/>
            <person name="Ohm R.A."/>
            <person name="Martin F."/>
            <person name="Silar P."/>
            <person name="Natvig D.O."/>
            <person name="Lalanne C."/>
            <person name="Gautier V."/>
            <person name="Ament-Velasquez S.L."/>
            <person name="Kruys A."/>
            <person name="Hutchinson M.I."/>
            <person name="Powell A.J."/>
            <person name="Barry K."/>
            <person name="Miller A.N."/>
            <person name="Grigoriev I.V."/>
            <person name="Debuchy R."/>
            <person name="Gladieux P."/>
            <person name="Hiltunen Thoren M."/>
            <person name="Johannesson H."/>
        </authorList>
    </citation>
    <scope>NUCLEOTIDE SEQUENCE</scope>
    <source>
        <strain evidence="2">CBS 560.94</strain>
    </source>
</reference>
<feature type="region of interest" description="Disordered" evidence="1">
    <location>
        <begin position="45"/>
        <end position="116"/>
    </location>
</feature>
<evidence type="ECO:0000256" key="1">
    <source>
        <dbReference type="SAM" id="MobiDB-lite"/>
    </source>
</evidence>
<comment type="caution">
    <text evidence="2">The sequence shown here is derived from an EMBL/GenBank/DDBJ whole genome shotgun (WGS) entry which is preliminary data.</text>
</comment>
<evidence type="ECO:0000313" key="2">
    <source>
        <dbReference type="EMBL" id="KAK3334825.1"/>
    </source>
</evidence>
<feature type="compositionally biased region" description="Acidic residues" evidence="1">
    <location>
        <begin position="97"/>
        <end position="108"/>
    </location>
</feature>
<proteinExistence type="predicted"/>
<keyword evidence="3" id="KW-1185">Reference proteome</keyword>
<accession>A0AAE0J1I4</accession>
<reference evidence="2" key="2">
    <citation type="submission" date="2023-06" db="EMBL/GenBank/DDBJ databases">
        <authorList>
            <consortium name="Lawrence Berkeley National Laboratory"/>
            <person name="Haridas S."/>
            <person name="Hensen N."/>
            <person name="Bonometti L."/>
            <person name="Westerberg I."/>
            <person name="Brannstrom I.O."/>
            <person name="Guillou S."/>
            <person name="Cros-Aarteil S."/>
            <person name="Calhoun S."/>
            <person name="Kuo A."/>
            <person name="Mondo S."/>
            <person name="Pangilinan J."/>
            <person name="Riley R."/>
            <person name="Labutti K."/>
            <person name="Andreopoulos B."/>
            <person name="Lipzen A."/>
            <person name="Chen C."/>
            <person name="Yanf M."/>
            <person name="Daum C."/>
            <person name="Ng V."/>
            <person name="Clum A."/>
            <person name="Steindorff A."/>
            <person name="Ohm R."/>
            <person name="Martin F."/>
            <person name="Silar P."/>
            <person name="Natvig D."/>
            <person name="Lalanne C."/>
            <person name="Gautier V."/>
            <person name="Ament-Velasquez S.L."/>
            <person name="Kruys A."/>
            <person name="Hutchinson M.I."/>
            <person name="Powell A.J."/>
            <person name="Barry K."/>
            <person name="Miller A.N."/>
            <person name="Grigoriev I.V."/>
            <person name="Debuchy R."/>
            <person name="Gladieux P."/>
            <person name="Thoren M.H."/>
            <person name="Johannesson H."/>
        </authorList>
    </citation>
    <scope>NUCLEOTIDE SEQUENCE</scope>
    <source>
        <strain evidence="2">CBS 560.94</strain>
    </source>
</reference>
<gene>
    <name evidence="2" type="ORF">B0H65DRAFT_435907</name>
</gene>
<organism evidence="2 3">
    <name type="scientific">Neurospora tetraspora</name>
    <dbReference type="NCBI Taxonomy" id="94610"/>
    <lineage>
        <taxon>Eukaryota</taxon>
        <taxon>Fungi</taxon>
        <taxon>Dikarya</taxon>
        <taxon>Ascomycota</taxon>
        <taxon>Pezizomycotina</taxon>
        <taxon>Sordariomycetes</taxon>
        <taxon>Sordariomycetidae</taxon>
        <taxon>Sordariales</taxon>
        <taxon>Sordariaceae</taxon>
        <taxon>Neurospora</taxon>
    </lineage>
</organism>
<dbReference type="AlphaFoldDB" id="A0AAE0J1I4"/>
<dbReference type="GeneID" id="87862368"/>
<evidence type="ECO:0000313" key="3">
    <source>
        <dbReference type="Proteomes" id="UP001278500"/>
    </source>
</evidence>
<dbReference type="EMBL" id="JAUEPP010000009">
    <property type="protein sequence ID" value="KAK3334825.1"/>
    <property type="molecule type" value="Genomic_DNA"/>
</dbReference>
<name>A0AAE0J1I4_9PEZI</name>
<dbReference type="RefSeq" id="XP_062676991.1">
    <property type="nucleotide sequence ID" value="XM_062825214.1"/>
</dbReference>
<sequence length="116" mass="12964">MASQKTAVLDDKSWRKWKGSGNALLFPPPRVTGGHRRWFLELHGLTNERQTSRRRDAKSCQGLELPANPSPAKQHGGAYSRPQRSSAAPNLLHDGALLDDDSSFEDEADMGRRRSR</sequence>
<dbReference type="Proteomes" id="UP001278500">
    <property type="component" value="Unassembled WGS sequence"/>
</dbReference>
<protein>
    <submittedName>
        <fullName evidence="2">Uncharacterized protein</fullName>
    </submittedName>
</protein>